<dbReference type="KEGG" id="bspl:114860552"/>
<feature type="region of interest" description="Disordered" evidence="1">
    <location>
        <begin position="124"/>
        <end position="267"/>
    </location>
</feature>
<evidence type="ECO:0000313" key="4">
    <source>
        <dbReference type="RefSeq" id="XP_029015061.1"/>
    </source>
</evidence>
<accession>A0A6P7N6E4</accession>
<sequence>MKLSLVILCLIGAVFANPIPYNAVLETSELEANTTESLSLSQSSENDMSQHQNSAENTSEQSSESESLETTSEDTTSEESNSQSDESNQITQDLISETRDDSMGSEENVRKNLVPMLAKVANALSAEDDNSTEVKGQPDLSNEQTDKLPAFTAFKQGAAAAQPADTPAGSSDTTSESAESSDVTTAAPDSSSSSESNESSDESRSPEDSGASDSAELPQIRAQPCGNATQSCESEEVFQAIGDDGHHPVDTLMAPDEEEMELSLRRR</sequence>
<gene>
    <name evidence="4" type="primary">scpp1</name>
</gene>
<dbReference type="InParanoid" id="A0A6P7N6E4"/>
<evidence type="ECO:0000313" key="3">
    <source>
        <dbReference type="Proteomes" id="UP000515150"/>
    </source>
</evidence>
<keyword evidence="3" id="KW-1185">Reference proteome</keyword>
<dbReference type="Proteomes" id="UP000515150">
    <property type="component" value="Chromosome 1"/>
</dbReference>
<keyword evidence="2" id="KW-0732">Signal</keyword>
<dbReference type="AlphaFoldDB" id="A0A6P7N6E4"/>
<name>A0A6P7N6E4_BETSP</name>
<feature type="compositionally biased region" description="Low complexity" evidence="1">
    <location>
        <begin position="78"/>
        <end position="89"/>
    </location>
</feature>
<dbReference type="GeneID" id="114860552"/>
<evidence type="ECO:0000256" key="2">
    <source>
        <dbReference type="SAM" id="SignalP"/>
    </source>
</evidence>
<dbReference type="RefSeq" id="XP_029015061.1">
    <property type="nucleotide sequence ID" value="XM_029159228.3"/>
</dbReference>
<dbReference type="OrthoDB" id="8912657at2759"/>
<feature type="compositionally biased region" description="Low complexity" evidence="1">
    <location>
        <begin position="35"/>
        <end position="70"/>
    </location>
</feature>
<reference evidence="4" key="1">
    <citation type="submission" date="2025-08" db="UniProtKB">
        <authorList>
            <consortium name="RefSeq"/>
        </authorList>
    </citation>
    <scope>IDENTIFICATION</scope>
</reference>
<organism evidence="3 4">
    <name type="scientific">Betta splendens</name>
    <name type="common">Siamese fighting fish</name>
    <dbReference type="NCBI Taxonomy" id="158456"/>
    <lineage>
        <taxon>Eukaryota</taxon>
        <taxon>Metazoa</taxon>
        <taxon>Chordata</taxon>
        <taxon>Craniata</taxon>
        <taxon>Vertebrata</taxon>
        <taxon>Euteleostomi</taxon>
        <taxon>Actinopterygii</taxon>
        <taxon>Neopterygii</taxon>
        <taxon>Teleostei</taxon>
        <taxon>Neoteleostei</taxon>
        <taxon>Acanthomorphata</taxon>
        <taxon>Anabantaria</taxon>
        <taxon>Anabantiformes</taxon>
        <taxon>Anabantoidei</taxon>
        <taxon>Osphronemidae</taxon>
        <taxon>Betta</taxon>
    </lineage>
</organism>
<feature type="region of interest" description="Disordered" evidence="1">
    <location>
        <begin position="35"/>
        <end position="108"/>
    </location>
</feature>
<feature type="chain" id="PRO_5028238308" evidence="2">
    <location>
        <begin position="17"/>
        <end position="267"/>
    </location>
</feature>
<feature type="signal peptide" evidence="2">
    <location>
        <begin position="1"/>
        <end position="16"/>
    </location>
</feature>
<protein>
    <submittedName>
        <fullName evidence="4">Secretory calcium-binding phosphoprotein 1</fullName>
    </submittedName>
</protein>
<evidence type="ECO:0000256" key="1">
    <source>
        <dbReference type="SAM" id="MobiDB-lite"/>
    </source>
</evidence>
<feature type="compositionally biased region" description="Low complexity" evidence="1">
    <location>
        <begin position="150"/>
        <end position="197"/>
    </location>
</feature>
<proteinExistence type="predicted"/>
<feature type="compositionally biased region" description="Basic and acidic residues" evidence="1">
    <location>
        <begin position="96"/>
        <end position="108"/>
    </location>
</feature>
<dbReference type="CTD" id="100270757"/>